<dbReference type="Pfam" id="PF00780">
    <property type="entry name" value="CNH"/>
    <property type="match status" value="1"/>
</dbReference>
<dbReference type="SUPFAM" id="SSF50978">
    <property type="entry name" value="WD40 repeat-like"/>
    <property type="match status" value="1"/>
</dbReference>
<feature type="region of interest" description="Disordered" evidence="4">
    <location>
        <begin position="50"/>
        <end position="70"/>
    </location>
</feature>
<organism evidence="6">
    <name type="scientific">Eremomyces bilateralis CBS 781.70</name>
    <dbReference type="NCBI Taxonomy" id="1392243"/>
    <lineage>
        <taxon>Eukaryota</taxon>
        <taxon>Fungi</taxon>
        <taxon>Dikarya</taxon>
        <taxon>Ascomycota</taxon>
        <taxon>Pezizomycotina</taxon>
        <taxon>Dothideomycetes</taxon>
        <taxon>Dothideomycetes incertae sedis</taxon>
        <taxon>Eremomycetales</taxon>
        <taxon>Eremomycetaceae</taxon>
        <taxon>Eremomyces</taxon>
    </lineage>
</organism>
<keyword evidence="2" id="KW-0472">Membrane</keyword>
<feature type="compositionally biased region" description="Polar residues" evidence="4">
    <location>
        <begin position="504"/>
        <end position="514"/>
    </location>
</feature>
<dbReference type="GeneID" id="54415902"/>
<evidence type="ECO:0000256" key="2">
    <source>
        <dbReference type="ARBA" id="ARBA00023136"/>
    </source>
</evidence>
<keyword evidence="7" id="KW-1185">Reference proteome</keyword>
<feature type="domain" description="CNH" evidence="5">
    <location>
        <begin position="18"/>
        <end position="342"/>
    </location>
</feature>
<dbReference type="RefSeq" id="XP_033534131.1">
    <property type="nucleotide sequence ID" value="XM_033675332.1"/>
</dbReference>
<dbReference type="AlphaFoldDB" id="A0A6G1G3L1"/>
<evidence type="ECO:0000313" key="7">
    <source>
        <dbReference type="Proteomes" id="UP000504638"/>
    </source>
</evidence>
<feature type="compositionally biased region" description="Acidic residues" evidence="4">
    <location>
        <begin position="449"/>
        <end position="460"/>
    </location>
</feature>
<reference evidence="8" key="2">
    <citation type="submission" date="2020-04" db="EMBL/GenBank/DDBJ databases">
        <authorList>
            <consortium name="NCBI Genome Project"/>
        </authorList>
    </citation>
    <scope>NUCLEOTIDE SEQUENCE</scope>
    <source>
        <strain evidence="8">CBS 781.70</strain>
    </source>
</reference>
<dbReference type="InterPro" id="IPR019452">
    <property type="entry name" value="VPS39/TGF_beta_rcpt-assoc_1"/>
</dbReference>
<dbReference type="PANTHER" id="PTHR12894">
    <property type="entry name" value="CNH DOMAIN CONTAINING"/>
    <property type="match status" value="1"/>
</dbReference>
<dbReference type="Proteomes" id="UP000504638">
    <property type="component" value="Unplaced"/>
</dbReference>
<comment type="similarity">
    <text evidence="3">Belongs to the VAM6/VPS39 family.</text>
</comment>
<dbReference type="PROSITE" id="PS50219">
    <property type="entry name" value="CNH"/>
    <property type="match status" value="1"/>
</dbReference>
<dbReference type="InterPro" id="IPR032914">
    <property type="entry name" value="Vam6/VPS39/TRAP1"/>
</dbReference>
<comment type="subcellular location">
    <subcellularLocation>
        <location evidence="1">Endomembrane system</location>
        <topology evidence="1">Peripheral membrane protein</topology>
    </subcellularLocation>
</comment>
<dbReference type="Pfam" id="PF10366">
    <property type="entry name" value="Vps39_1"/>
    <property type="match status" value="1"/>
</dbReference>
<evidence type="ECO:0000259" key="5">
    <source>
        <dbReference type="PROSITE" id="PS50219"/>
    </source>
</evidence>
<dbReference type="Pfam" id="PF10367">
    <property type="entry name" value="zf-Vps39_C"/>
    <property type="match status" value="1"/>
</dbReference>
<protein>
    <recommendedName>
        <fullName evidence="5">CNH domain-containing protein</fullName>
    </recommendedName>
</protein>
<evidence type="ECO:0000313" key="6">
    <source>
        <dbReference type="EMBL" id="KAF1812500.1"/>
    </source>
</evidence>
<gene>
    <name evidence="6 8" type="ORF">P152DRAFT_341522</name>
</gene>
<sequence>MLNAFTARPIVELKQRDKSKIESILTYGDRLLVGLNTGCLRIYRVNDAGPENVPTTTNSEANEPDTAHPTPRAVDLLREEEKFSRKPVQQLAIIKEANILVSLSESYVSIYDLQTYTLSERLERTKGASCFAVTSNIVKDPNTGIPSIVSKLAVAVKRQLLVWIWQDMELEAEVVEITLRNAIKSLTWATGSKMIAGMDAGFVLINVESMEILDIIKGSNALATGEVQEGVRFGGISSSGMGYMTMSSWVPKPLATKLGEGQLLLSKDVNTLFIDETGKDLEKRQVPWAYAPEAIGYSYPYLLALQSPSKGIMEVRNPDTLSLLQSVQVPSASTLHVPQPNISLAHAGKGFLVSSDRTIWRMSALSYDTQIDELASQGRYDEAISLLGMLEETLLKDKEGRIREFKILKAQGLFNRRKYREAFELFGEAAAPPQRVIAPFPKSIAADLAEEEPEGSDEADGGSVTIDGSSEPTQVAAKAVPSQTPSSSTNKSMLGRLQRKPDSSDTSSVKSMASESPYKSKGSPTDKSLEGKDLVVAVKELCRFLVGIHGQLITKYLHTNGTLRRENGESPADFVSRRPPFRHLLLEFDQLEPSEYESKLHETAILVDTTLFRGYMLASPSLAGSLFRLPNWCDPAVVKEKLYESGRYGDLIDFLHGKRLHREALELLEKFGKDEADEAVNPALKGPHRTVAYLQQLPPSMIDLILEFAEWPIRADEKLGMEVFLADSENAETLPRDRVVEFLKGITTSLAVRYLEHVIHELDDQTSQFHQQLIDLYLKRLQAKDGEGQEEFASQEERTEWVERLQVFLRTSTQYSKARVFKHLPTDDPEFFECRAIVLSKMGQHKQALQIYVFQMQDHDRAEEYCNQTFLSRQADPSDHPSKPLIPSTEADNPEISIYHVLLALYLTPPPPHKPNFGPALALVSKHGARLPAASTIDLIPSSLPVNELESYFRGRIRSDTSLANEERVAARLRGVQKVAVDDRLLLGERNRRVVIQEERLCSVCHKRFGSSAIRVYPNNTVVHYGCSGAAAARVGGERGQRWGL</sequence>
<dbReference type="PANTHER" id="PTHR12894:SF49">
    <property type="entry name" value="VAM6_VPS39-LIKE PROTEIN"/>
    <property type="match status" value="1"/>
</dbReference>
<dbReference type="GO" id="GO:0012505">
    <property type="term" value="C:endomembrane system"/>
    <property type="evidence" value="ECO:0007669"/>
    <property type="project" value="UniProtKB-SubCell"/>
</dbReference>
<proteinExistence type="inferred from homology"/>
<name>A0A6G1G3L1_9PEZI</name>
<evidence type="ECO:0000256" key="3">
    <source>
        <dbReference type="ARBA" id="ARBA00038201"/>
    </source>
</evidence>
<evidence type="ECO:0000256" key="1">
    <source>
        <dbReference type="ARBA" id="ARBA00004184"/>
    </source>
</evidence>
<evidence type="ECO:0000256" key="4">
    <source>
        <dbReference type="SAM" id="MobiDB-lite"/>
    </source>
</evidence>
<dbReference type="EMBL" id="ML975157">
    <property type="protein sequence ID" value="KAF1812500.1"/>
    <property type="molecule type" value="Genomic_DNA"/>
</dbReference>
<dbReference type="GO" id="GO:0006914">
    <property type="term" value="P:autophagy"/>
    <property type="evidence" value="ECO:0007669"/>
    <property type="project" value="TreeGrafter"/>
</dbReference>
<dbReference type="OrthoDB" id="5325112at2759"/>
<dbReference type="GO" id="GO:0034058">
    <property type="term" value="P:endosomal vesicle fusion"/>
    <property type="evidence" value="ECO:0007669"/>
    <property type="project" value="TreeGrafter"/>
</dbReference>
<dbReference type="InterPro" id="IPR019453">
    <property type="entry name" value="VPS39/TGFA1_Znf"/>
</dbReference>
<dbReference type="GO" id="GO:0000329">
    <property type="term" value="C:fungal-type vacuole membrane"/>
    <property type="evidence" value="ECO:0007669"/>
    <property type="project" value="TreeGrafter"/>
</dbReference>
<feature type="compositionally biased region" description="Polar residues" evidence="4">
    <location>
        <begin position="481"/>
        <end position="492"/>
    </location>
</feature>
<feature type="region of interest" description="Disordered" evidence="4">
    <location>
        <begin position="449"/>
        <end position="528"/>
    </location>
</feature>
<reference evidence="8" key="3">
    <citation type="submission" date="2025-04" db="UniProtKB">
        <authorList>
            <consortium name="RefSeq"/>
        </authorList>
    </citation>
    <scope>IDENTIFICATION</scope>
    <source>
        <strain evidence="8">CBS 781.70</strain>
    </source>
</reference>
<reference evidence="6 8" key="1">
    <citation type="submission" date="2020-01" db="EMBL/GenBank/DDBJ databases">
        <authorList>
            <consortium name="DOE Joint Genome Institute"/>
            <person name="Haridas S."/>
            <person name="Albert R."/>
            <person name="Binder M."/>
            <person name="Bloem J."/>
            <person name="Labutti K."/>
            <person name="Salamov A."/>
            <person name="Andreopoulos B."/>
            <person name="Baker S.E."/>
            <person name="Barry K."/>
            <person name="Bills G."/>
            <person name="Bluhm B.H."/>
            <person name="Cannon C."/>
            <person name="Castanera R."/>
            <person name="Culley D.E."/>
            <person name="Daum C."/>
            <person name="Ezra D."/>
            <person name="Gonzalez J.B."/>
            <person name="Henrissat B."/>
            <person name="Kuo A."/>
            <person name="Liang C."/>
            <person name="Lipzen A."/>
            <person name="Lutzoni F."/>
            <person name="Magnuson J."/>
            <person name="Mondo S."/>
            <person name="Nolan M."/>
            <person name="Ohm R."/>
            <person name="Pangilinan J."/>
            <person name="Park H.-J."/>
            <person name="Ramirez L."/>
            <person name="Alfaro M."/>
            <person name="Sun H."/>
            <person name="Tritt A."/>
            <person name="Yoshinaga Y."/>
            <person name="Zwiers L.-H."/>
            <person name="Turgeon B.G."/>
            <person name="Goodwin S.B."/>
            <person name="Spatafora J.W."/>
            <person name="Crous P.W."/>
            <person name="Grigoriev I.V."/>
        </authorList>
    </citation>
    <scope>NUCLEOTIDE SEQUENCE</scope>
    <source>
        <strain evidence="6 8">CBS 781.70</strain>
    </source>
</reference>
<dbReference type="InterPro" id="IPR001180">
    <property type="entry name" value="CNH_dom"/>
</dbReference>
<dbReference type="InterPro" id="IPR036322">
    <property type="entry name" value="WD40_repeat_dom_sf"/>
</dbReference>
<evidence type="ECO:0000313" key="8">
    <source>
        <dbReference type="RefSeq" id="XP_033534131.1"/>
    </source>
</evidence>
<accession>A0A6G1G3L1</accession>